<keyword evidence="4" id="KW-1185">Reference proteome</keyword>
<evidence type="ECO:0000256" key="2">
    <source>
        <dbReference type="SAM" id="Phobius"/>
    </source>
</evidence>
<feature type="transmembrane region" description="Helical" evidence="2">
    <location>
        <begin position="100"/>
        <end position="128"/>
    </location>
</feature>
<proteinExistence type="predicted"/>
<keyword evidence="2" id="KW-0472">Membrane</keyword>
<evidence type="ECO:0000313" key="4">
    <source>
        <dbReference type="Proteomes" id="UP000770661"/>
    </source>
</evidence>
<gene>
    <name evidence="3" type="ORF">GWK47_034373</name>
</gene>
<sequence>MQNFVSLRYFRLVVVFVMRVGITLVLMGLVLEGDKLRQVMSAWRDAGPHTTLLGKMQGHLVAASWLASPRVPECGFTLERERRALPGEAVQEGEAGTQEFVFRFVCAVCVAVVVVVVFVALVAGCSWARQTLARHHRPREKGSETVPLPAPGVTEEAASEARGRGQQDEPPLQDTAASQEVKHTEVEDVLEEAGEQVLSQQETDPVRDQNLGRRTSQPTQERARRPTV</sequence>
<dbReference type="AlphaFoldDB" id="A0A8J4YP29"/>
<name>A0A8J4YP29_CHIOP</name>
<evidence type="ECO:0000313" key="3">
    <source>
        <dbReference type="EMBL" id="KAG0727571.1"/>
    </source>
</evidence>
<organism evidence="3 4">
    <name type="scientific">Chionoecetes opilio</name>
    <name type="common">Atlantic snow crab</name>
    <name type="synonym">Cancer opilio</name>
    <dbReference type="NCBI Taxonomy" id="41210"/>
    <lineage>
        <taxon>Eukaryota</taxon>
        <taxon>Metazoa</taxon>
        <taxon>Ecdysozoa</taxon>
        <taxon>Arthropoda</taxon>
        <taxon>Crustacea</taxon>
        <taxon>Multicrustacea</taxon>
        <taxon>Malacostraca</taxon>
        <taxon>Eumalacostraca</taxon>
        <taxon>Eucarida</taxon>
        <taxon>Decapoda</taxon>
        <taxon>Pleocyemata</taxon>
        <taxon>Brachyura</taxon>
        <taxon>Eubrachyura</taxon>
        <taxon>Majoidea</taxon>
        <taxon>Majidae</taxon>
        <taxon>Chionoecetes</taxon>
    </lineage>
</organism>
<keyword evidence="2" id="KW-0812">Transmembrane</keyword>
<keyword evidence="2" id="KW-1133">Transmembrane helix</keyword>
<protein>
    <submittedName>
        <fullName evidence="3">Uncharacterized protein</fullName>
    </submittedName>
</protein>
<feature type="transmembrane region" description="Helical" evidence="2">
    <location>
        <begin position="12"/>
        <end position="31"/>
    </location>
</feature>
<dbReference type="EMBL" id="JACEEZ010003199">
    <property type="protein sequence ID" value="KAG0727571.1"/>
    <property type="molecule type" value="Genomic_DNA"/>
</dbReference>
<comment type="caution">
    <text evidence="3">The sequence shown here is derived from an EMBL/GenBank/DDBJ whole genome shotgun (WGS) entry which is preliminary data.</text>
</comment>
<feature type="region of interest" description="Disordered" evidence="1">
    <location>
        <begin position="133"/>
        <end position="228"/>
    </location>
</feature>
<dbReference type="Proteomes" id="UP000770661">
    <property type="component" value="Unassembled WGS sequence"/>
</dbReference>
<accession>A0A8J4YP29</accession>
<evidence type="ECO:0000256" key="1">
    <source>
        <dbReference type="SAM" id="MobiDB-lite"/>
    </source>
</evidence>
<reference evidence="3" key="1">
    <citation type="submission" date="2020-07" db="EMBL/GenBank/DDBJ databases">
        <title>The High-quality genome of the commercially important snow crab, Chionoecetes opilio.</title>
        <authorList>
            <person name="Jeong J.-H."/>
            <person name="Ryu S."/>
        </authorList>
    </citation>
    <scope>NUCLEOTIDE SEQUENCE</scope>
    <source>
        <strain evidence="3">MADBK_172401_WGS</strain>
        <tissue evidence="3">Digestive gland</tissue>
    </source>
</reference>